<protein>
    <submittedName>
        <fullName evidence="2">Uncharacterized protein</fullName>
    </submittedName>
</protein>
<gene>
    <name evidence="2" type="ORF">PFISCL1PPCAC_22424</name>
</gene>
<keyword evidence="3" id="KW-1185">Reference proteome</keyword>
<evidence type="ECO:0000256" key="1">
    <source>
        <dbReference type="SAM" id="MobiDB-lite"/>
    </source>
</evidence>
<dbReference type="Proteomes" id="UP001432322">
    <property type="component" value="Unassembled WGS sequence"/>
</dbReference>
<comment type="caution">
    <text evidence="2">The sequence shown here is derived from an EMBL/GenBank/DDBJ whole genome shotgun (WGS) entry which is preliminary data.</text>
</comment>
<feature type="compositionally biased region" description="Basic and acidic residues" evidence="1">
    <location>
        <begin position="59"/>
        <end position="70"/>
    </location>
</feature>
<feature type="compositionally biased region" description="Polar residues" evidence="1">
    <location>
        <begin position="45"/>
        <end position="55"/>
    </location>
</feature>
<evidence type="ECO:0000313" key="2">
    <source>
        <dbReference type="EMBL" id="GMT31127.1"/>
    </source>
</evidence>
<accession>A0AAV5WJH1</accession>
<sequence length="263" mass="29792">ERSPPAIKSTMPGSASKRNTKQAVPANKLSDPEKKEKAAKKKSNKQMSASPQQKPIMSPDKDKAKAEKKSNRLSKTSAEEKPKTSNRRSSTSTMTAIPKPITEKLSDENIAVKTSKAPSELTVSLSDAATIPTRSHEKKTPNNEEEKKKKRLTKELSNLKQKRIQQARKFDEKVTRCRTKGRPLMVGQSEARKEIERAETNLREWTKQFNQQMNALRESLKKEMGEIRNGMRELEEMEIKTAMESKHVRGAKCCRAMDSVKEE</sequence>
<feature type="non-terminal residue" evidence="2">
    <location>
        <position position="1"/>
    </location>
</feature>
<reference evidence="2" key="1">
    <citation type="submission" date="2023-10" db="EMBL/GenBank/DDBJ databases">
        <title>Genome assembly of Pristionchus species.</title>
        <authorList>
            <person name="Yoshida K."/>
            <person name="Sommer R.J."/>
        </authorList>
    </citation>
    <scope>NUCLEOTIDE SEQUENCE</scope>
    <source>
        <strain evidence="2">RS5133</strain>
    </source>
</reference>
<dbReference type="AlphaFoldDB" id="A0AAV5WJH1"/>
<feature type="compositionally biased region" description="Basic and acidic residues" evidence="1">
    <location>
        <begin position="134"/>
        <end position="147"/>
    </location>
</feature>
<dbReference type="EMBL" id="BTSY01000005">
    <property type="protein sequence ID" value="GMT31127.1"/>
    <property type="molecule type" value="Genomic_DNA"/>
</dbReference>
<proteinExistence type="predicted"/>
<feature type="region of interest" description="Disordered" evidence="1">
    <location>
        <begin position="1"/>
        <end position="156"/>
    </location>
</feature>
<organism evidence="2 3">
    <name type="scientific">Pristionchus fissidentatus</name>
    <dbReference type="NCBI Taxonomy" id="1538716"/>
    <lineage>
        <taxon>Eukaryota</taxon>
        <taxon>Metazoa</taxon>
        <taxon>Ecdysozoa</taxon>
        <taxon>Nematoda</taxon>
        <taxon>Chromadorea</taxon>
        <taxon>Rhabditida</taxon>
        <taxon>Rhabditina</taxon>
        <taxon>Diplogasteromorpha</taxon>
        <taxon>Diplogasteroidea</taxon>
        <taxon>Neodiplogasteridae</taxon>
        <taxon>Pristionchus</taxon>
    </lineage>
</organism>
<evidence type="ECO:0000313" key="3">
    <source>
        <dbReference type="Proteomes" id="UP001432322"/>
    </source>
</evidence>
<name>A0AAV5WJH1_9BILA</name>